<organism evidence="1">
    <name type="scientific">Arundo donax</name>
    <name type="common">Giant reed</name>
    <name type="synonym">Donax arundinaceus</name>
    <dbReference type="NCBI Taxonomy" id="35708"/>
    <lineage>
        <taxon>Eukaryota</taxon>
        <taxon>Viridiplantae</taxon>
        <taxon>Streptophyta</taxon>
        <taxon>Embryophyta</taxon>
        <taxon>Tracheophyta</taxon>
        <taxon>Spermatophyta</taxon>
        <taxon>Magnoliopsida</taxon>
        <taxon>Liliopsida</taxon>
        <taxon>Poales</taxon>
        <taxon>Poaceae</taxon>
        <taxon>PACMAD clade</taxon>
        <taxon>Arundinoideae</taxon>
        <taxon>Arundineae</taxon>
        <taxon>Arundo</taxon>
    </lineage>
</organism>
<sequence>MILIKLTCLRMASRLVCSNFQILSGKL</sequence>
<protein>
    <submittedName>
        <fullName evidence="1">Uncharacterized protein</fullName>
    </submittedName>
</protein>
<dbReference type="AlphaFoldDB" id="A0A0A8ZPV5"/>
<proteinExistence type="predicted"/>
<name>A0A0A8ZPV5_ARUDO</name>
<reference evidence="1" key="1">
    <citation type="submission" date="2014-09" db="EMBL/GenBank/DDBJ databases">
        <authorList>
            <person name="Magalhaes I.L.F."/>
            <person name="Oliveira U."/>
            <person name="Santos F.R."/>
            <person name="Vidigal T.H.D.A."/>
            <person name="Brescovit A.D."/>
            <person name="Santos A.J."/>
        </authorList>
    </citation>
    <scope>NUCLEOTIDE SEQUENCE</scope>
    <source>
        <tissue evidence="1">Shoot tissue taken approximately 20 cm above the soil surface</tissue>
    </source>
</reference>
<dbReference type="EMBL" id="GBRH01257064">
    <property type="protein sequence ID" value="JAD40831.1"/>
    <property type="molecule type" value="Transcribed_RNA"/>
</dbReference>
<evidence type="ECO:0000313" key="1">
    <source>
        <dbReference type="EMBL" id="JAD40831.1"/>
    </source>
</evidence>
<accession>A0A0A8ZPV5</accession>
<reference evidence="1" key="2">
    <citation type="journal article" date="2015" name="Data Brief">
        <title>Shoot transcriptome of the giant reed, Arundo donax.</title>
        <authorList>
            <person name="Barrero R.A."/>
            <person name="Guerrero F.D."/>
            <person name="Moolhuijzen P."/>
            <person name="Goolsby J.A."/>
            <person name="Tidwell J."/>
            <person name="Bellgard S.E."/>
            <person name="Bellgard M.I."/>
        </authorList>
    </citation>
    <scope>NUCLEOTIDE SEQUENCE</scope>
    <source>
        <tissue evidence="1">Shoot tissue taken approximately 20 cm above the soil surface</tissue>
    </source>
</reference>